<sequence length="392" mass="42770">MSADAVPAAAVSAGTVDPARVVALVVGVERYAAGSRWTLPGPVRDALRFRDWLRSRGVPDANILLHLAPAETAGTAATADAVTGHRDAGHETLRRVLVHELPARQGDVLWIWWGGHGVLDRDEHLRLYCADATDADRRNIDLESARRRLSSDVLPGFAEQNWVVDACQTFEERHRPAVTIPDGSLPAGQRLRVHRQSVLLAADRGQRAANDPVGGQGVFSDILLRELAALPGGPAPDAEALFAAVRGRFDRLRADGRHTQVPTLHLYRPGHAEHLPAPPGPPAPRNTGDPGRDRTGGGLARVVDALLAYPLMSDRDERQTMVAELDPVLVARMPRHAVPRTDVLGILRTLRRRPEGPWDLYRAVTLLDDDPDRAAELEEALREFLAENRPAP</sequence>
<dbReference type="Pfam" id="PF19956">
    <property type="entry name" value="EAD2"/>
    <property type="match status" value="1"/>
</dbReference>
<evidence type="ECO:0000313" key="3">
    <source>
        <dbReference type="EMBL" id="CAH9415748.1"/>
    </source>
</evidence>
<comment type="caution">
    <text evidence="3">The sequence shown here is derived from an EMBL/GenBank/DDBJ whole genome shotgun (WGS) entry which is preliminary data.</text>
</comment>
<dbReference type="Proteomes" id="UP001154015">
    <property type="component" value="Unassembled WGS sequence"/>
</dbReference>
<proteinExistence type="predicted"/>
<evidence type="ECO:0000256" key="1">
    <source>
        <dbReference type="SAM" id="MobiDB-lite"/>
    </source>
</evidence>
<name>A0ABM9GW21_STRGL</name>
<feature type="domain" description="Effector-associated" evidence="2">
    <location>
        <begin position="303"/>
        <end position="381"/>
    </location>
</feature>
<gene>
    <name evidence="3" type="ORF">SGL43_02767</name>
</gene>
<dbReference type="EMBL" id="CAKXYP010000007">
    <property type="protein sequence ID" value="CAH9415748.1"/>
    <property type="molecule type" value="Genomic_DNA"/>
</dbReference>
<feature type="region of interest" description="Disordered" evidence="1">
    <location>
        <begin position="269"/>
        <end position="296"/>
    </location>
</feature>
<protein>
    <recommendedName>
        <fullName evidence="2">Effector-associated domain-containing protein</fullName>
    </recommendedName>
</protein>
<dbReference type="Gene3D" id="3.40.50.1460">
    <property type="match status" value="1"/>
</dbReference>
<accession>A0ABM9GW21</accession>
<organism evidence="3 4">
    <name type="scientific">Streptomyces globisporus</name>
    <dbReference type="NCBI Taxonomy" id="1908"/>
    <lineage>
        <taxon>Bacteria</taxon>
        <taxon>Bacillati</taxon>
        <taxon>Actinomycetota</taxon>
        <taxon>Actinomycetes</taxon>
        <taxon>Kitasatosporales</taxon>
        <taxon>Streptomycetaceae</taxon>
        <taxon>Streptomyces</taxon>
    </lineage>
</organism>
<evidence type="ECO:0000313" key="4">
    <source>
        <dbReference type="Proteomes" id="UP001154015"/>
    </source>
</evidence>
<keyword evidence="4" id="KW-1185">Reference proteome</keyword>
<evidence type="ECO:0000259" key="2">
    <source>
        <dbReference type="Pfam" id="PF19956"/>
    </source>
</evidence>
<dbReference type="InterPro" id="IPR045431">
    <property type="entry name" value="EAD2"/>
</dbReference>
<reference evidence="3" key="1">
    <citation type="submission" date="2022-03" db="EMBL/GenBank/DDBJ databases">
        <authorList>
            <person name="Leyn A S."/>
        </authorList>
    </citation>
    <scope>NUCLEOTIDE SEQUENCE</scope>
    <source>
        <strain evidence="3">Streptomyces globisporus 4-3</strain>
    </source>
</reference>